<organism evidence="1 2">
    <name type="scientific">Kribbella italica</name>
    <dbReference type="NCBI Taxonomy" id="1540520"/>
    <lineage>
        <taxon>Bacteria</taxon>
        <taxon>Bacillati</taxon>
        <taxon>Actinomycetota</taxon>
        <taxon>Actinomycetes</taxon>
        <taxon>Propionibacteriales</taxon>
        <taxon>Kribbellaceae</taxon>
        <taxon>Kribbella</taxon>
    </lineage>
</organism>
<keyword evidence="2" id="KW-1185">Reference proteome</keyword>
<dbReference type="EMBL" id="JACHMY010000001">
    <property type="protein sequence ID" value="MBB5839190.1"/>
    <property type="molecule type" value="Genomic_DNA"/>
</dbReference>
<evidence type="ECO:0000313" key="2">
    <source>
        <dbReference type="Proteomes" id="UP000549971"/>
    </source>
</evidence>
<accession>A0A7W9MXB3</accession>
<gene>
    <name evidence="1" type="ORF">HDA39_005924</name>
</gene>
<dbReference type="Proteomes" id="UP000549971">
    <property type="component" value="Unassembled WGS sequence"/>
</dbReference>
<reference evidence="1 2" key="1">
    <citation type="submission" date="2020-08" db="EMBL/GenBank/DDBJ databases">
        <title>Sequencing the genomes of 1000 actinobacteria strains.</title>
        <authorList>
            <person name="Klenk H.-P."/>
        </authorList>
    </citation>
    <scope>NUCLEOTIDE SEQUENCE [LARGE SCALE GENOMIC DNA]</scope>
    <source>
        <strain evidence="1 2">DSM 28967</strain>
    </source>
</reference>
<name>A0A7W9MXB3_9ACTN</name>
<dbReference type="AlphaFoldDB" id="A0A7W9MXB3"/>
<dbReference type="InterPro" id="IPR045929">
    <property type="entry name" value="DUF6348"/>
</dbReference>
<dbReference type="RefSeq" id="WP_184800678.1">
    <property type="nucleotide sequence ID" value="NZ_JACHMY010000001.1"/>
</dbReference>
<protein>
    <submittedName>
        <fullName evidence="1">Uncharacterized protein</fullName>
    </submittedName>
</protein>
<evidence type="ECO:0000313" key="1">
    <source>
        <dbReference type="EMBL" id="MBB5839190.1"/>
    </source>
</evidence>
<proteinExistence type="predicted"/>
<sequence length="231" mass="24524">MTDRLPDAVILDKLAARLAAASQREWHVEGDLVRGPGTVGVTLGEDHAGDPAHLDLNFVLNLERPDTTTLTDCVVGYGGTVEESVDRAIGTWLDTTGSAVFELLVQDGSFAGHFGADDPRGFPGWHLIHGGIVGWGSGQEREAVQLWALDHPLAPALAPVLTKDLELTGGQLVGLKIVFGGREGSEAAEVRVNGEAHETASAALAELDWPRPKDDLSYARTFLLLVHTSPG</sequence>
<dbReference type="Pfam" id="PF19875">
    <property type="entry name" value="DUF6348"/>
    <property type="match status" value="1"/>
</dbReference>
<comment type="caution">
    <text evidence="1">The sequence shown here is derived from an EMBL/GenBank/DDBJ whole genome shotgun (WGS) entry which is preliminary data.</text>
</comment>